<evidence type="ECO:0000256" key="3">
    <source>
        <dbReference type="ARBA" id="ARBA00023237"/>
    </source>
</evidence>
<accession>A0A4Q2SBY0</accession>
<dbReference type="GO" id="GO:0009279">
    <property type="term" value="C:cell outer membrane"/>
    <property type="evidence" value="ECO:0007669"/>
    <property type="project" value="UniProtKB-SubCell"/>
</dbReference>
<dbReference type="EMBL" id="SDVB01000366">
    <property type="protein sequence ID" value="RYB99600.1"/>
    <property type="molecule type" value="Genomic_DNA"/>
</dbReference>
<evidence type="ECO:0000256" key="1">
    <source>
        <dbReference type="ARBA" id="ARBA00004442"/>
    </source>
</evidence>
<dbReference type="OrthoDB" id="9804931at2"/>
<reference evidence="4 5" key="1">
    <citation type="submission" date="2019-01" db="EMBL/GenBank/DDBJ databases">
        <authorList>
            <person name="Deng T."/>
        </authorList>
    </citation>
    <scope>NUCLEOTIDE SEQUENCE [LARGE SCALE GENOMIC DNA]</scope>
    <source>
        <strain evidence="4 5">F8825</strain>
    </source>
</reference>
<keyword evidence="5" id="KW-1185">Reference proteome</keyword>
<protein>
    <submittedName>
        <fullName evidence="4">TonB-dependent receptor</fullName>
    </submittedName>
</protein>
<dbReference type="AlphaFoldDB" id="A0A4Q2SBY0"/>
<gene>
    <name evidence="4" type="ORF">EUU22_22215</name>
</gene>
<proteinExistence type="predicted"/>
<feature type="non-terminal residue" evidence="4">
    <location>
        <position position="86"/>
    </location>
</feature>
<dbReference type="InterPro" id="IPR036942">
    <property type="entry name" value="Beta-barrel_TonB_sf"/>
</dbReference>
<dbReference type="Gene3D" id="2.40.170.20">
    <property type="entry name" value="TonB-dependent receptor, beta-barrel domain"/>
    <property type="match status" value="1"/>
</dbReference>
<dbReference type="Proteomes" id="UP000291088">
    <property type="component" value="Unassembled WGS sequence"/>
</dbReference>
<dbReference type="SUPFAM" id="SSF56935">
    <property type="entry name" value="Porins"/>
    <property type="match status" value="1"/>
</dbReference>
<keyword evidence="2" id="KW-0472">Membrane</keyword>
<evidence type="ECO:0000313" key="4">
    <source>
        <dbReference type="EMBL" id="RYB99600.1"/>
    </source>
</evidence>
<name>A0A4Q2SBY0_9HYPH</name>
<sequence length="86" mass="9495">RFTGVEGEASYRFSPHFTAGVFGDLVYGTLRGGGNLPRIPAARLGVRLNTVWHQWSGGLEAYRVFRQNRVADHEAETAGYNIVNAD</sequence>
<organism evidence="4 5">
    <name type="scientific">Ciceribacter ferrooxidans</name>
    <dbReference type="NCBI Taxonomy" id="2509717"/>
    <lineage>
        <taxon>Bacteria</taxon>
        <taxon>Pseudomonadati</taxon>
        <taxon>Pseudomonadota</taxon>
        <taxon>Alphaproteobacteria</taxon>
        <taxon>Hyphomicrobiales</taxon>
        <taxon>Rhizobiaceae</taxon>
        <taxon>Ciceribacter</taxon>
    </lineage>
</organism>
<keyword evidence="4" id="KW-0675">Receptor</keyword>
<comment type="caution">
    <text evidence="4">The sequence shown here is derived from an EMBL/GenBank/DDBJ whole genome shotgun (WGS) entry which is preliminary data.</text>
</comment>
<comment type="subcellular location">
    <subcellularLocation>
        <location evidence="1">Cell outer membrane</location>
    </subcellularLocation>
</comment>
<evidence type="ECO:0000256" key="2">
    <source>
        <dbReference type="ARBA" id="ARBA00023136"/>
    </source>
</evidence>
<feature type="non-terminal residue" evidence="4">
    <location>
        <position position="1"/>
    </location>
</feature>
<keyword evidence="3" id="KW-0998">Cell outer membrane</keyword>
<evidence type="ECO:0000313" key="5">
    <source>
        <dbReference type="Proteomes" id="UP000291088"/>
    </source>
</evidence>